<dbReference type="EMBL" id="AMCV02000015">
    <property type="protein sequence ID" value="TDZ21143.1"/>
    <property type="molecule type" value="Genomic_DNA"/>
</dbReference>
<organism evidence="1 2">
    <name type="scientific">Colletotrichum orbiculare (strain 104-T / ATCC 96160 / CBS 514.97 / LARS 414 / MAFF 240422)</name>
    <name type="common">Cucumber anthracnose fungus</name>
    <name type="synonym">Colletotrichum lagenarium</name>
    <dbReference type="NCBI Taxonomy" id="1213857"/>
    <lineage>
        <taxon>Eukaryota</taxon>
        <taxon>Fungi</taxon>
        <taxon>Dikarya</taxon>
        <taxon>Ascomycota</taxon>
        <taxon>Pezizomycotina</taxon>
        <taxon>Sordariomycetes</taxon>
        <taxon>Hypocreomycetidae</taxon>
        <taxon>Glomerellales</taxon>
        <taxon>Glomerellaceae</taxon>
        <taxon>Colletotrichum</taxon>
        <taxon>Colletotrichum orbiculare species complex</taxon>
    </lineage>
</organism>
<reference evidence="2" key="2">
    <citation type="journal article" date="2019" name="Mol. Plant Microbe Interact.">
        <title>Genome sequence resources for four phytopathogenic fungi from the Colletotrichum orbiculare species complex.</title>
        <authorList>
            <person name="Gan P."/>
            <person name="Tsushima A."/>
            <person name="Narusaka M."/>
            <person name="Narusaka Y."/>
            <person name="Takano Y."/>
            <person name="Kubo Y."/>
            <person name="Shirasu K."/>
        </authorList>
    </citation>
    <scope>GENOME REANNOTATION</scope>
    <source>
        <strain evidence="2">104-T / ATCC 96160 / CBS 514.97 / LARS 414 / MAFF 240422</strain>
    </source>
</reference>
<dbReference type="Proteomes" id="UP000014480">
    <property type="component" value="Unassembled WGS sequence"/>
</dbReference>
<reference evidence="2" key="1">
    <citation type="journal article" date="2013" name="New Phytol.">
        <title>Comparative genomic and transcriptomic analyses reveal the hemibiotrophic stage shift of Colletotrichum fungi.</title>
        <authorList>
            <person name="Gan P."/>
            <person name="Ikeda K."/>
            <person name="Irieda H."/>
            <person name="Narusaka M."/>
            <person name="O'Connell R.J."/>
            <person name="Narusaka Y."/>
            <person name="Takano Y."/>
            <person name="Kubo Y."/>
            <person name="Shirasu K."/>
        </authorList>
    </citation>
    <scope>NUCLEOTIDE SEQUENCE [LARGE SCALE GENOMIC DNA]</scope>
    <source>
        <strain evidence="2">104-T / ATCC 96160 / CBS 514.97 / LARS 414 / MAFF 240422</strain>
    </source>
</reference>
<protein>
    <submittedName>
        <fullName evidence="1">Uncharacterized protein</fullName>
    </submittedName>
</protein>
<evidence type="ECO:0000313" key="2">
    <source>
        <dbReference type="Proteomes" id="UP000014480"/>
    </source>
</evidence>
<accession>A0A484FT65</accession>
<name>A0A484FT65_COLOR</name>
<comment type="caution">
    <text evidence="1">The sequence shown here is derived from an EMBL/GenBank/DDBJ whole genome shotgun (WGS) entry which is preliminary data.</text>
</comment>
<keyword evidence="2" id="KW-1185">Reference proteome</keyword>
<proteinExistence type="predicted"/>
<dbReference type="AlphaFoldDB" id="A0A484FT65"/>
<sequence>MHHLPHQAWPPLTTITTNCICNKRGDPTAQHFGTNKHSALIPVPSRPCQDREPPTAIPTTLRASLSLGFGSGVSIWRWVGIAPFRRPSFSLHDKKNKILINKEKRDTTTSPR</sequence>
<gene>
    <name evidence="1" type="ORF">Cob_v006026</name>
</gene>
<evidence type="ECO:0000313" key="1">
    <source>
        <dbReference type="EMBL" id="TDZ21143.1"/>
    </source>
</evidence>